<dbReference type="AlphaFoldDB" id="A0A1V9Z2J4"/>
<accession>A0A1V9Z2J4</accession>
<gene>
    <name evidence="2" type="ORF">ACHHYP_04054</name>
</gene>
<keyword evidence="1" id="KW-0812">Transmembrane</keyword>
<name>A0A1V9Z2J4_ACHHY</name>
<organism evidence="2 3">
    <name type="scientific">Achlya hypogyna</name>
    <name type="common">Oomycete</name>
    <name type="synonym">Protoachlya hypogyna</name>
    <dbReference type="NCBI Taxonomy" id="1202772"/>
    <lineage>
        <taxon>Eukaryota</taxon>
        <taxon>Sar</taxon>
        <taxon>Stramenopiles</taxon>
        <taxon>Oomycota</taxon>
        <taxon>Saprolegniomycetes</taxon>
        <taxon>Saprolegniales</taxon>
        <taxon>Achlyaceae</taxon>
        <taxon>Achlya</taxon>
    </lineage>
</organism>
<dbReference type="Proteomes" id="UP000243579">
    <property type="component" value="Unassembled WGS sequence"/>
</dbReference>
<reference evidence="2 3" key="1">
    <citation type="journal article" date="2014" name="Genome Biol. Evol.">
        <title>The secreted proteins of Achlya hypogyna and Thraustotheca clavata identify the ancestral oomycete secretome and reveal gene acquisitions by horizontal gene transfer.</title>
        <authorList>
            <person name="Misner I."/>
            <person name="Blouin N."/>
            <person name="Leonard G."/>
            <person name="Richards T.A."/>
            <person name="Lane C.E."/>
        </authorList>
    </citation>
    <scope>NUCLEOTIDE SEQUENCE [LARGE SCALE GENOMIC DNA]</scope>
    <source>
        <strain evidence="2 3">ATCC 48635</strain>
    </source>
</reference>
<dbReference type="EMBL" id="JNBR01000480">
    <property type="protein sequence ID" value="OQR92112.1"/>
    <property type="molecule type" value="Genomic_DNA"/>
</dbReference>
<evidence type="ECO:0000256" key="1">
    <source>
        <dbReference type="SAM" id="Phobius"/>
    </source>
</evidence>
<keyword evidence="1" id="KW-1133">Transmembrane helix</keyword>
<evidence type="ECO:0000313" key="3">
    <source>
        <dbReference type="Proteomes" id="UP000243579"/>
    </source>
</evidence>
<keyword evidence="1" id="KW-0472">Membrane</keyword>
<evidence type="ECO:0000313" key="2">
    <source>
        <dbReference type="EMBL" id="OQR92112.1"/>
    </source>
</evidence>
<sequence>MAFDLPHPSRPFHVVLLHHVASQLVSGLSIVLLFVVAVNLPLFLVFGGVIGLVAHCLCDPHTTKAAMYAMQTLLAKEAILLQLR</sequence>
<comment type="caution">
    <text evidence="2">The sequence shown here is derived from an EMBL/GenBank/DDBJ whole genome shotgun (WGS) entry which is preliminary data.</text>
</comment>
<proteinExistence type="predicted"/>
<feature type="transmembrane region" description="Helical" evidence="1">
    <location>
        <begin position="40"/>
        <end position="58"/>
    </location>
</feature>
<keyword evidence="3" id="KW-1185">Reference proteome</keyword>
<protein>
    <submittedName>
        <fullName evidence="2">Uncharacterized protein</fullName>
    </submittedName>
</protein>